<dbReference type="EMBL" id="DAAVNH010000012">
    <property type="protein sequence ID" value="HAF5506679.1"/>
    <property type="molecule type" value="Genomic_DNA"/>
</dbReference>
<dbReference type="Gene3D" id="3.40.30.10">
    <property type="entry name" value="Glutaredoxin"/>
    <property type="match status" value="1"/>
</dbReference>
<dbReference type="GO" id="GO:0016491">
    <property type="term" value="F:oxidoreductase activity"/>
    <property type="evidence" value="ECO:0007669"/>
    <property type="project" value="InterPro"/>
</dbReference>
<reference evidence="2" key="2">
    <citation type="submission" date="2020-02" db="EMBL/GenBank/DDBJ databases">
        <authorList>
            <consortium name="NCBI Pathogen Detection Project"/>
        </authorList>
    </citation>
    <scope>NUCLEOTIDE SEQUENCE</scope>
    <source>
        <strain evidence="2">MA.GW_S01999-08</strain>
    </source>
</reference>
<proteinExistence type="predicted"/>
<gene>
    <name evidence="2" type="ORF">G8C29_004325</name>
</gene>
<dbReference type="SUPFAM" id="SSF52833">
    <property type="entry name" value="Thioredoxin-like"/>
    <property type="match status" value="1"/>
</dbReference>
<reference evidence="2" key="1">
    <citation type="journal article" date="2018" name="Genome Biol.">
        <title>SKESA: strategic k-mer extension for scrupulous assemblies.</title>
        <authorList>
            <person name="Souvorov A."/>
            <person name="Agarwala R."/>
            <person name="Lipman D.J."/>
        </authorList>
    </citation>
    <scope>NUCLEOTIDE SEQUENCE</scope>
    <source>
        <strain evidence="2">MA.GW_S01999-08</strain>
    </source>
</reference>
<evidence type="ECO:0000313" key="2">
    <source>
        <dbReference type="EMBL" id="HAF5506679.1"/>
    </source>
</evidence>
<dbReference type="InterPro" id="IPR036249">
    <property type="entry name" value="Thioredoxin-like_sf"/>
</dbReference>
<dbReference type="InterPro" id="IPR001853">
    <property type="entry name" value="DSBA-like_thioredoxin_dom"/>
</dbReference>
<comment type="caution">
    <text evidence="2">The sequence shown here is derived from an EMBL/GenBank/DDBJ whole genome shotgun (WGS) entry which is preliminary data.</text>
</comment>
<dbReference type="InterPro" id="IPR050824">
    <property type="entry name" value="Thiol_disulfide_DsbA"/>
</dbReference>
<feature type="domain" description="DSBA-like thioredoxin" evidence="1">
    <location>
        <begin position="106"/>
        <end position="198"/>
    </location>
</feature>
<dbReference type="Pfam" id="PF01323">
    <property type="entry name" value="DSBA"/>
    <property type="match status" value="1"/>
</dbReference>
<accession>A0A749C119</accession>
<evidence type="ECO:0000259" key="1">
    <source>
        <dbReference type="Pfam" id="PF01323"/>
    </source>
</evidence>
<dbReference type="PANTHER" id="PTHR35891:SF3">
    <property type="entry name" value="THIOL:DISULFIDE INTERCHANGE PROTEIN DSBL"/>
    <property type="match status" value="1"/>
</dbReference>
<dbReference type="AlphaFoldDB" id="A0A749C119"/>
<name>A0A749C119_SALER</name>
<dbReference type="PANTHER" id="PTHR35891">
    <property type="entry name" value="THIOL:DISULFIDE INTERCHANGE PROTEIN DSBA"/>
    <property type="match status" value="1"/>
</dbReference>
<protein>
    <submittedName>
        <fullName evidence="2">Thioredoxin domain-containing protein</fullName>
    </submittedName>
</protein>
<organism evidence="2">
    <name type="scientific">Salmonella enterica</name>
    <name type="common">Salmonella choleraesuis</name>
    <dbReference type="NCBI Taxonomy" id="28901"/>
    <lineage>
        <taxon>Bacteria</taxon>
        <taxon>Pseudomonadati</taxon>
        <taxon>Pseudomonadota</taxon>
        <taxon>Gammaproteobacteria</taxon>
        <taxon>Enterobacterales</taxon>
        <taxon>Enterobacteriaceae</taxon>
        <taxon>Salmonella</taxon>
    </lineage>
</organism>
<sequence length="214" mass="24911">MRKIITASFISVILSVATTIGYYHIIVFKTYSSNTANSLDTTLNQEQVKFSPIKEERSIVKVLSYACRYCALSEVDDLKLKEKLPNNITFKSIYFAGENYLGRDIRLFATLKAMGVEEDFRKSAYYSVILENKELNDGKILKEWLDKNNIDRNEFELMSKSQEVEDIIQEMKDIVKHYSIQATPVYIINKKHVVSKDSNFDDFYQKIIRLVNEK</sequence>